<comment type="caution">
    <text evidence="2">The sequence shown here is derived from an EMBL/GenBank/DDBJ whole genome shotgun (WGS) entry which is preliminary data.</text>
</comment>
<dbReference type="OrthoDB" id="8960537at2759"/>
<proteinExistence type="predicted"/>
<feature type="compositionally biased region" description="Basic residues" evidence="1">
    <location>
        <begin position="12"/>
        <end position="28"/>
    </location>
</feature>
<protein>
    <submittedName>
        <fullName evidence="2">Uncharacterized protein</fullName>
    </submittedName>
</protein>
<sequence length="178" mass="20125">MIGLAGSPTGCRVHRHHKNTHRREKRHSVGFDNGGEDNGQCNEALQQEVQLLHQELEEVKLWRSEGRNTGALRSFGNSQGWSVPGCQRTAGDRRLFQLQNTETSQSIRGSNNDLEVLMDVKKNYKALKPEKTVLMRQSPHPKKRVTPTERRDAQMKHSLLANSGTFIDMFSSMCTVVS</sequence>
<dbReference type="Proteomes" id="UP000314294">
    <property type="component" value="Unassembled WGS sequence"/>
</dbReference>
<organism evidence="2 3">
    <name type="scientific">Liparis tanakae</name>
    <name type="common">Tanaka's snailfish</name>
    <dbReference type="NCBI Taxonomy" id="230148"/>
    <lineage>
        <taxon>Eukaryota</taxon>
        <taxon>Metazoa</taxon>
        <taxon>Chordata</taxon>
        <taxon>Craniata</taxon>
        <taxon>Vertebrata</taxon>
        <taxon>Euteleostomi</taxon>
        <taxon>Actinopterygii</taxon>
        <taxon>Neopterygii</taxon>
        <taxon>Teleostei</taxon>
        <taxon>Neoteleostei</taxon>
        <taxon>Acanthomorphata</taxon>
        <taxon>Eupercaria</taxon>
        <taxon>Perciformes</taxon>
        <taxon>Cottioidei</taxon>
        <taxon>Cottales</taxon>
        <taxon>Liparidae</taxon>
        <taxon>Liparis</taxon>
    </lineage>
</organism>
<gene>
    <name evidence="2" type="ORF">EYF80_047864</name>
</gene>
<evidence type="ECO:0000256" key="1">
    <source>
        <dbReference type="SAM" id="MobiDB-lite"/>
    </source>
</evidence>
<dbReference type="EMBL" id="SRLO01001070">
    <property type="protein sequence ID" value="TNN41970.1"/>
    <property type="molecule type" value="Genomic_DNA"/>
</dbReference>
<dbReference type="AlphaFoldDB" id="A0A4Z2FM67"/>
<accession>A0A4Z2FM67</accession>
<keyword evidence="3" id="KW-1185">Reference proteome</keyword>
<feature type="region of interest" description="Disordered" evidence="1">
    <location>
        <begin position="1"/>
        <end position="40"/>
    </location>
</feature>
<evidence type="ECO:0000313" key="3">
    <source>
        <dbReference type="Proteomes" id="UP000314294"/>
    </source>
</evidence>
<evidence type="ECO:0000313" key="2">
    <source>
        <dbReference type="EMBL" id="TNN41970.1"/>
    </source>
</evidence>
<name>A0A4Z2FM67_9TELE</name>
<reference evidence="2 3" key="1">
    <citation type="submission" date="2019-03" db="EMBL/GenBank/DDBJ databases">
        <title>First draft genome of Liparis tanakae, snailfish: a comprehensive survey of snailfish specific genes.</title>
        <authorList>
            <person name="Kim W."/>
            <person name="Song I."/>
            <person name="Jeong J.-H."/>
            <person name="Kim D."/>
            <person name="Kim S."/>
            <person name="Ryu S."/>
            <person name="Song J.Y."/>
            <person name="Lee S.K."/>
        </authorList>
    </citation>
    <scope>NUCLEOTIDE SEQUENCE [LARGE SCALE GENOMIC DNA]</scope>
    <source>
        <tissue evidence="2">Muscle</tissue>
    </source>
</reference>